<dbReference type="Pfam" id="PF22590">
    <property type="entry name" value="Cas3-like_C_2"/>
    <property type="match status" value="1"/>
</dbReference>
<reference evidence="10" key="1">
    <citation type="submission" date="2024-05" db="EMBL/GenBank/DDBJ databases">
        <title>Copy number flexibility facilitates heteroresistance to increasing antibiotic pressure and threatens the beta-lactam pipeline.</title>
        <authorList>
            <person name="Choby J.E."/>
            <person name="Weiss D.S."/>
        </authorList>
    </citation>
    <scope>NUCLEOTIDE SEQUENCE</scope>
    <source>
        <strain evidence="10">Mu1197</strain>
    </source>
</reference>
<dbReference type="InterPro" id="IPR013395">
    <property type="entry name" value="CRISPR-assoc_Cas3_yers"/>
</dbReference>
<dbReference type="Pfam" id="PF21384">
    <property type="entry name" value="Cas3_I-F_Cas2"/>
    <property type="match status" value="1"/>
</dbReference>
<dbReference type="InterPro" id="IPR054712">
    <property type="entry name" value="Cas3-like_dom"/>
</dbReference>
<dbReference type="GO" id="GO:0005524">
    <property type="term" value="F:ATP binding"/>
    <property type="evidence" value="ECO:0007669"/>
    <property type="project" value="UniProtKB-KW"/>
</dbReference>
<keyword evidence="4" id="KW-0547">Nucleotide-binding</keyword>
<name>A0AAU7FZ39_9ENTR</name>
<evidence type="ECO:0000256" key="1">
    <source>
        <dbReference type="ARBA" id="ARBA00006847"/>
    </source>
</evidence>
<sequence length="1077" mass="121933">MNVLIISRCTKRAREQSCQIIDQFAERTGDAAWQTTITMEGVNTLRKLLRKTARRNTAVACHWLKKNGQSELLWIVGNLRRFNAQGRVPTNRTTMQIIRNDGEHRWQSAESIALLAAIAGLFHDFGKAGMCFQQTLKGESQHVCQPYRHEWISVRLFEAFVGEQTDAQWLASLTQLKAADEKCMLKVLKMDRVEWSNSPLEKLPPVARVVAWLILSHHRLPQPYPAKSSLLYSEGWLERQLNADWNALNHKSNEKHQWKERDFKNVWKFPHGTPLRSQTWREKARQIGKRIRNLPALLQAGSLDNLFILHLARLSLMLADHVYSSQPAYSGWQDDAVPCWANSDRQAGLLKQKLDEHNVGVAHQALLMGRSLPALRRSLPAIARHKTFRERAKDPRFHWQNKAWDVASSLREKSAGQGFFGINMASTGCGKTFANARIMYALADEQEGCRFSVALGLRTLTLQTGQALQSRLGLDDDTLAVVTGAAAVKELYQGNDAEDTNSASDETFFASHHYVHYEGATSSGIAQQWLAKEPMLNRLVSAPVLVTTIDHLMPATEGVRGGRQIPAMLRLLTSDLVLDEPDDFDVDDLHALCRLVNWAGMLGSRVLLSSATLPPALTEALFEAYREGRKAWQTASGQSDRLTSICCAWFDEYGAQSQDVADDAQFRQAHDDFVRQRIKRLPDQPRLRLGKLAAVIPQSCRNADVVSALAQTLHQQMIALHGDHRSTHKSGKTVSFGLVRMANINPLVAVAQALMALPSPDNHRIHYCVYHSQHPLAVRAAIEKRLDAAFTRHEPEQVWQLPDVKQALMSPEQHHLFVVLGTSVLEVGRDFDADWGIIEPSSMRSLIQFAGRIQRHRQIVPDNENLVILERNVRALRGEKIAYCRPGFETEHHLLPHHDLRELLSEESYRTLNAIPRIVEKFPGNALAALEHARLRAALLGAEQGTDAVAASWWRLSLTWNGELQRRTPFRRSSPQDTFFLRMEEEGDQPEFCLMQENGVLKPAGRFCEKTLSMARGVEPWMAIDYGEVLQALAEARQMELAAVSRRYGEITLRISRQEETEQWLYHPVLGVFREYR</sequence>
<dbReference type="InterPro" id="IPR006483">
    <property type="entry name" value="CRISPR-assoc_Cas3_HD"/>
</dbReference>
<proteinExistence type="inferred from homology"/>
<dbReference type="SUPFAM" id="SSF52540">
    <property type="entry name" value="P-loop containing nucleoside triphosphate hydrolases"/>
    <property type="match status" value="1"/>
</dbReference>
<comment type="similarity">
    <text evidence="2">In the central section; belongs to the CRISPR-associated helicase Cas3 family.</text>
</comment>
<dbReference type="InterPro" id="IPR038257">
    <property type="entry name" value="CRISPR-assoc_Cas3_HD_sf"/>
</dbReference>
<dbReference type="NCBIfam" id="TIGR02562">
    <property type="entry name" value="cas3_yersinia"/>
    <property type="match status" value="1"/>
</dbReference>
<feature type="domain" description="HD Cas3-type" evidence="9">
    <location>
        <begin position="102"/>
        <end position="322"/>
    </location>
</feature>
<accession>A0AAU7FZ39</accession>
<evidence type="ECO:0000259" key="9">
    <source>
        <dbReference type="PROSITE" id="PS51643"/>
    </source>
</evidence>
<dbReference type="GO" id="GO:0051607">
    <property type="term" value="P:defense response to virus"/>
    <property type="evidence" value="ECO:0007669"/>
    <property type="project" value="UniProtKB-KW"/>
</dbReference>
<evidence type="ECO:0000313" key="10">
    <source>
        <dbReference type="EMBL" id="XBM31896.1"/>
    </source>
</evidence>
<keyword evidence="3" id="KW-0479">Metal-binding</keyword>
<evidence type="ECO:0000256" key="6">
    <source>
        <dbReference type="ARBA" id="ARBA00022806"/>
    </source>
</evidence>
<gene>
    <name evidence="10" type="primary">cas3f</name>
    <name evidence="10" type="ORF">ABFV38_07305</name>
</gene>
<evidence type="ECO:0000256" key="5">
    <source>
        <dbReference type="ARBA" id="ARBA00022801"/>
    </source>
</evidence>
<comment type="similarity">
    <text evidence="1">In the N-terminal section; belongs to the CRISPR-associated nuclease Cas3-HD family.</text>
</comment>
<dbReference type="GO" id="GO:0004386">
    <property type="term" value="F:helicase activity"/>
    <property type="evidence" value="ECO:0007669"/>
    <property type="project" value="UniProtKB-KW"/>
</dbReference>
<dbReference type="Gene3D" id="1.10.3210.30">
    <property type="match status" value="1"/>
</dbReference>
<dbReference type="InterPro" id="IPR048823">
    <property type="entry name" value="Cas3_I-F_Cas2"/>
</dbReference>
<evidence type="ECO:0000256" key="8">
    <source>
        <dbReference type="ARBA" id="ARBA00023118"/>
    </source>
</evidence>
<keyword evidence="8" id="KW-0051">Antiviral defense</keyword>
<organism evidence="10">
    <name type="scientific">Enterobacter cloacae complex sp. Mu1197</name>
    <dbReference type="NCBI Taxonomy" id="3152302"/>
    <lineage>
        <taxon>Bacteria</taxon>
        <taxon>Pseudomonadati</taxon>
        <taxon>Pseudomonadota</taxon>
        <taxon>Gammaproteobacteria</taxon>
        <taxon>Enterobacterales</taxon>
        <taxon>Enterobacteriaceae</taxon>
        <taxon>Enterobacter</taxon>
        <taxon>Enterobacter cloacae complex</taxon>
    </lineage>
</organism>
<evidence type="ECO:0000256" key="3">
    <source>
        <dbReference type="ARBA" id="ARBA00022723"/>
    </source>
</evidence>
<evidence type="ECO:0000256" key="2">
    <source>
        <dbReference type="ARBA" id="ARBA00009046"/>
    </source>
</evidence>
<dbReference type="GO" id="GO:0016787">
    <property type="term" value="F:hydrolase activity"/>
    <property type="evidence" value="ECO:0007669"/>
    <property type="project" value="UniProtKB-KW"/>
</dbReference>
<dbReference type="AlphaFoldDB" id="A0AAU7FZ39"/>
<protein>
    <submittedName>
        <fullName evidence="10">Type I-F CRISPR-associated helicase Cas3f</fullName>
    </submittedName>
</protein>
<dbReference type="GO" id="GO:0046872">
    <property type="term" value="F:metal ion binding"/>
    <property type="evidence" value="ECO:0007669"/>
    <property type="project" value="UniProtKB-KW"/>
</dbReference>
<evidence type="ECO:0000256" key="4">
    <source>
        <dbReference type="ARBA" id="ARBA00022741"/>
    </source>
</evidence>
<keyword evidence="7" id="KW-0067">ATP-binding</keyword>
<dbReference type="InterPro" id="IPR027417">
    <property type="entry name" value="P-loop_NTPase"/>
</dbReference>
<dbReference type="PROSITE" id="PS51643">
    <property type="entry name" value="HD_CAS3"/>
    <property type="match status" value="1"/>
</dbReference>
<evidence type="ECO:0000256" key="7">
    <source>
        <dbReference type="ARBA" id="ARBA00022840"/>
    </source>
</evidence>
<dbReference type="RefSeq" id="WP_348958976.1">
    <property type="nucleotide sequence ID" value="NZ_CP157375.1"/>
</dbReference>
<keyword evidence="5" id="KW-0378">Hydrolase</keyword>
<dbReference type="EMBL" id="CP157375">
    <property type="protein sequence ID" value="XBM31896.1"/>
    <property type="molecule type" value="Genomic_DNA"/>
</dbReference>
<keyword evidence="6" id="KW-0347">Helicase</keyword>